<dbReference type="InterPro" id="IPR000249">
    <property type="entry name" value="BMC_dom"/>
</dbReference>
<sequence>MVSALGLVEYLKIPTGMMAADKMSKTSNIDIIHAATVCPGKYIVLFKGNLSDVKAAIEGGTIGFEHNVIDSFLLGNPTEQIYGAISGSTSVEIKGAVGIVESYSVASIIEAADIAAKTSAVTLVEVRLARGMCGKSFFIINGELSAVEMSVENAKKHLMESGMLLDSAVIANPSDNFIENLY</sequence>
<dbReference type="InterPro" id="IPR044872">
    <property type="entry name" value="CcmK/CsoS1_BMC"/>
</dbReference>
<dbReference type="Pfam" id="PF00936">
    <property type="entry name" value="BMC"/>
    <property type="match status" value="2"/>
</dbReference>
<dbReference type="OrthoDB" id="9791973at2"/>
<organism evidence="5 6">
    <name type="scientific">Clostridium disporicum</name>
    <dbReference type="NCBI Taxonomy" id="84024"/>
    <lineage>
        <taxon>Bacteria</taxon>
        <taxon>Bacillati</taxon>
        <taxon>Bacillota</taxon>
        <taxon>Clostridia</taxon>
        <taxon>Eubacteriales</taxon>
        <taxon>Clostridiaceae</taxon>
        <taxon>Clostridium</taxon>
    </lineage>
</organism>
<name>A0A174LEG3_9CLOT</name>
<evidence type="ECO:0000256" key="1">
    <source>
        <dbReference type="ARBA" id="ARBA00024322"/>
    </source>
</evidence>
<dbReference type="EMBL" id="CYZX01000031">
    <property type="protein sequence ID" value="CUP19879.1"/>
    <property type="molecule type" value="Genomic_DNA"/>
</dbReference>
<dbReference type="PIRSF" id="PIRSF034834">
    <property type="entry name" value="PduT"/>
    <property type="match status" value="1"/>
</dbReference>
<dbReference type="GO" id="GO:0031469">
    <property type="term" value="C:bacterial microcompartment"/>
    <property type="evidence" value="ECO:0007669"/>
    <property type="project" value="UniProtKB-SubCell"/>
</dbReference>
<gene>
    <name evidence="5" type="ORF">ERS852471_03183</name>
</gene>
<protein>
    <submittedName>
        <fullName evidence="5">Microcompartments protein</fullName>
    </submittedName>
</protein>
<feature type="domain" description="BMC" evidence="4">
    <location>
        <begin position="4"/>
        <end position="86"/>
    </location>
</feature>
<reference evidence="5 6" key="1">
    <citation type="submission" date="2015-09" db="EMBL/GenBank/DDBJ databases">
        <authorList>
            <consortium name="Pathogen Informatics"/>
        </authorList>
    </citation>
    <scope>NUCLEOTIDE SEQUENCE [LARGE SCALE GENOMIC DNA]</scope>
    <source>
        <strain evidence="5 6">2789STDY5834856</strain>
    </source>
</reference>
<accession>A0A174LEG3</accession>
<dbReference type="PANTHER" id="PTHR33941:SF11">
    <property type="entry name" value="BACTERIAL MICROCOMPARTMENT SHELL PROTEIN PDUJ"/>
    <property type="match status" value="1"/>
</dbReference>
<dbReference type="Proteomes" id="UP000095594">
    <property type="component" value="Unassembled WGS sequence"/>
</dbReference>
<evidence type="ECO:0000256" key="3">
    <source>
        <dbReference type="PROSITE-ProRule" id="PRU01278"/>
    </source>
</evidence>
<feature type="domain" description="BMC" evidence="4">
    <location>
        <begin position="96"/>
        <end position="182"/>
    </location>
</feature>
<proteinExistence type="inferred from homology"/>
<evidence type="ECO:0000313" key="5">
    <source>
        <dbReference type="EMBL" id="CUP19879.1"/>
    </source>
</evidence>
<dbReference type="SMART" id="SM00877">
    <property type="entry name" value="BMC"/>
    <property type="match status" value="2"/>
</dbReference>
<dbReference type="SUPFAM" id="SSF143414">
    <property type="entry name" value="CcmK-like"/>
    <property type="match status" value="2"/>
</dbReference>
<evidence type="ECO:0000313" key="6">
    <source>
        <dbReference type="Proteomes" id="UP000095594"/>
    </source>
</evidence>
<dbReference type="InterPro" id="IPR037233">
    <property type="entry name" value="CcmK-like_sf"/>
</dbReference>
<comment type="subcellular location">
    <subcellularLocation>
        <location evidence="1">Bacterial microcompartment</location>
    </subcellularLocation>
</comment>
<keyword evidence="2" id="KW-1283">Bacterial microcompartment</keyword>
<evidence type="ECO:0000259" key="4">
    <source>
        <dbReference type="PROSITE" id="PS51930"/>
    </source>
</evidence>
<dbReference type="Gene3D" id="3.30.70.1710">
    <property type="match status" value="2"/>
</dbReference>
<dbReference type="PROSITE" id="PS51930">
    <property type="entry name" value="BMC_2"/>
    <property type="match status" value="2"/>
</dbReference>
<dbReference type="PANTHER" id="PTHR33941">
    <property type="entry name" value="PROPANEDIOL UTILIZATION PROTEIN PDUA"/>
    <property type="match status" value="1"/>
</dbReference>
<dbReference type="AlphaFoldDB" id="A0A174LEG3"/>
<comment type="similarity">
    <text evidence="3">Belongs to the bacterial microcompartments protein family.</text>
</comment>
<dbReference type="InterPro" id="IPR011238">
    <property type="entry name" value="Micro_shell_prot_PduT"/>
</dbReference>
<dbReference type="RefSeq" id="WP_148315782.1">
    <property type="nucleotide sequence ID" value="NZ_CABIXQ010000031.1"/>
</dbReference>
<dbReference type="InterPro" id="IPR050575">
    <property type="entry name" value="BMC_shell"/>
</dbReference>
<evidence type="ECO:0000256" key="2">
    <source>
        <dbReference type="ARBA" id="ARBA00024446"/>
    </source>
</evidence>
<dbReference type="CDD" id="cd07054">
    <property type="entry name" value="BMC_PduT_repeat2"/>
    <property type="match status" value="1"/>
</dbReference>